<accession>A0ABD1MZG9</accession>
<protein>
    <submittedName>
        <fullName evidence="1">Uncharacterized protein</fullName>
    </submittedName>
</protein>
<evidence type="ECO:0000313" key="2">
    <source>
        <dbReference type="Proteomes" id="UP001603857"/>
    </source>
</evidence>
<name>A0ABD1MZG9_9FABA</name>
<sequence>MVSSILNPFLTLSSISKLLRLIKGVRNKYTTSISLQSHFKSTNFTKISKHSEFS</sequence>
<organism evidence="1 2">
    <name type="scientific">Flemingia macrophylla</name>
    <dbReference type="NCBI Taxonomy" id="520843"/>
    <lineage>
        <taxon>Eukaryota</taxon>
        <taxon>Viridiplantae</taxon>
        <taxon>Streptophyta</taxon>
        <taxon>Embryophyta</taxon>
        <taxon>Tracheophyta</taxon>
        <taxon>Spermatophyta</taxon>
        <taxon>Magnoliopsida</taxon>
        <taxon>eudicotyledons</taxon>
        <taxon>Gunneridae</taxon>
        <taxon>Pentapetalae</taxon>
        <taxon>rosids</taxon>
        <taxon>fabids</taxon>
        <taxon>Fabales</taxon>
        <taxon>Fabaceae</taxon>
        <taxon>Papilionoideae</taxon>
        <taxon>50 kb inversion clade</taxon>
        <taxon>NPAAA clade</taxon>
        <taxon>indigoferoid/millettioid clade</taxon>
        <taxon>Phaseoleae</taxon>
        <taxon>Flemingia</taxon>
    </lineage>
</organism>
<reference evidence="1 2" key="1">
    <citation type="submission" date="2024-08" db="EMBL/GenBank/DDBJ databases">
        <title>Insights into the chromosomal genome structure of Flemingia macrophylla.</title>
        <authorList>
            <person name="Ding Y."/>
            <person name="Zhao Y."/>
            <person name="Bi W."/>
            <person name="Wu M."/>
            <person name="Zhao G."/>
            <person name="Gong Y."/>
            <person name="Li W."/>
            <person name="Zhang P."/>
        </authorList>
    </citation>
    <scope>NUCLEOTIDE SEQUENCE [LARGE SCALE GENOMIC DNA]</scope>
    <source>
        <strain evidence="1">DYQJB</strain>
        <tissue evidence="1">Leaf</tissue>
    </source>
</reference>
<proteinExistence type="predicted"/>
<dbReference type="EMBL" id="JBGMDY010000003">
    <property type="protein sequence ID" value="KAL2341227.1"/>
    <property type="molecule type" value="Genomic_DNA"/>
</dbReference>
<dbReference type="AlphaFoldDB" id="A0ABD1MZG9"/>
<evidence type="ECO:0000313" key="1">
    <source>
        <dbReference type="EMBL" id="KAL2341227.1"/>
    </source>
</evidence>
<gene>
    <name evidence="1" type="ORF">Fmac_009167</name>
</gene>
<comment type="caution">
    <text evidence="1">The sequence shown here is derived from an EMBL/GenBank/DDBJ whole genome shotgun (WGS) entry which is preliminary data.</text>
</comment>
<dbReference type="Proteomes" id="UP001603857">
    <property type="component" value="Unassembled WGS sequence"/>
</dbReference>
<keyword evidence="2" id="KW-1185">Reference proteome</keyword>